<dbReference type="InterPro" id="IPR030665">
    <property type="entry name" value="KaiC"/>
</dbReference>
<dbReference type="Pfam" id="PF06745">
    <property type="entry name" value="ATPase"/>
    <property type="match status" value="2"/>
</dbReference>
<dbReference type="SUPFAM" id="SSF52540">
    <property type="entry name" value="P-loop containing nucleoside triphosphate hydrolases"/>
    <property type="match status" value="2"/>
</dbReference>
<dbReference type="EC" id="2.7.11.1" evidence="1"/>
<evidence type="ECO:0000256" key="1">
    <source>
        <dbReference type="ARBA" id="ARBA00012513"/>
    </source>
</evidence>
<dbReference type="PROSITE" id="PS51146">
    <property type="entry name" value="KAIC"/>
    <property type="match status" value="2"/>
</dbReference>
<reference evidence="9 10" key="1">
    <citation type="journal article" date="2013" name="J. Bacteriol.">
        <title>Roles of HynAB and Ech, the only two hydrogenases found in the model sulfate reducer Desulfovibrio gigas.</title>
        <authorList>
            <person name="Morais-Silva F.O."/>
            <person name="Santos C.I."/>
            <person name="Rodrigues R."/>
            <person name="Pereira I.A."/>
            <person name="Rodrigues-Pousada C."/>
        </authorList>
    </citation>
    <scope>NUCLEOTIDE SEQUENCE [LARGE SCALE GENOMIC DNA]</scope>
    <source>
        <strain evidence="10">ATCC 19364 / DSM 1382 / NCIMB 9332 / VKM B-1759</strain>
    </source>
</reference>
<keyword evidence="5" id="KW-0418">Kinase</keyword>
<keyword evidence="6" id="KW-0378">Hydrolase</keyword>
<dbReference type="Gene3D" id="3.40.50.300">
    <property type="entry name" value="P-loop containing nucleotide triphosphate hydrolases"/>
    <property type="match status" value="2"/>
</dbReference>
<keyword evidence="2" id="KW-0597">Phosphoprotein</keyword>
<evidence type="ECO:0000256" key="5">
    <source>
        <dbReference type="ARBA" id="ARBA00022777"/>
    </source>
</evidence>
<dbReference type="InterPro" id="IPR010624">
    <property type="entry name" value="KaiC_dom"/>
</dbReference>
<dbReference type="AlphaFoldDB" id="T2GC84"/>
<accession>T2GC84</accession>
<feature type="coiled-coil region" evidence="7">
    <location>
        <begin position="490"/>
        <end position="545"/>
    </location>
</feature>
<dbReference type="KEGG" id="dgg:DGI_2435"/>
<evidence type="ECO:0000313" key="9">
    <source>
        <dbReference type="EMBL" id="AGW14180.1"/>
    </source>
</evidence>
<feature type="domain" description="KaiC" evidence="8">
    <location>
        <begin position="255"/>
        <end position="487"/>
    </location>
</feature>
<evidence type="ECO:0000256" key="6">
    <source>
        <dbReference type="ARBA" id="ARBA00022801"/>
    </source>
</evidence>
<evidence type="ECO:0000313" key="10">
    <source>
        <dbReference type="Proteomes" id="UP000016587"/>
    </source>
</evidence>
<dbReference type="PIRSF" id="PIRSF039117">
    <property type="entry name" value="KaiC"/>
    <property type="match status" value="1"/>
</dbReference>
<evidence type="ECO:0000256" key="7">
    <source>
        <dbReference type="SAM" id="Coils"/>
    </source>
</evidence>
<dbReference type="STRING" id="1121448.DGI_2435"/>
<keyword evidence="3" id="KW-0808">Transferase</keyword>
<dbReference type="GO" id="GO:0004674">
    <property type="term" value="F:protein serine/threonine kinase activity"/>
    <property type="evidence" value="ECO:0007669"/>
    <property type="project" value="UniProtKB-EC"/>
</dbReference>
<dbReference type="PANTHER" id="PTHR42926:SF1">
    <property type="entry name" value="CIRCADIAN CLOCK OSCILLATOR PROTEIN KAIC 1"/>
    <property type="match status" value="1"/>
</dbReference>
<dbReference type="HOGENOM" id="CLU_023669_4_1_7"/>
<dbReference type="InterPro" id="IPR051347">
    <property type="entry name" value="Circadian_clock_KaiC-rel"/>
</dbReference>
<evidence type="ECO:0000256" key="2">
    <source>
        <dbReference type="ARBA" id="ARBA00022553"/>
    </source>
</evidence>
<name>T2GC84_MEGG1</name>
<dbReference type="SMART" id="SM00382">
    <property type="entry name" value="AAA"/>
    <property type="match status" value="2"/>
</dbReference>
<protein>
    <recommendedName>
        <fullName evidence="1">non-specific serine/threonine protein kinase</fullName>
        <ecNumber evidence="1">2.7.11.1</ecNumber>
    </recommendedName>
</protein>
<dbReference type="PATRIC" id="fig|1121448.10.peg.2386"/>
<dbReference type="EMBL" id="CP006585">
    <property type="protein sequence ID" value="AGW14180.1"/>
    <property type="molecule type" value="Genomic_DNA"/>
</dbReference>
<dbReference type="InterPro" id="IPR014774">
    <property type="entry name" value="KaiC-like_dom"/>
</dbReference>
<proteinExistence type="predicted"/>
<keyword evidence="7" id="KW-0175">Coiled coil</keyword>
<dbReference type="Proteomes" id="UP000016587">
    <property type="component" value="Chromosome"/>
</dbReference>
<keyword evidence="10" id="KW-1185">Reference proteome</keyword>
<dbReference type="eggNOG" id="COG0467">
    <property type="taxonomic scope" value="Bacteria"/>
</dbReference>
<evidence type="ECO:0000256" key="3">
    <source>
        <dbReference type="ARBA" id="ARBA00022679"/>
    </source>
</evidence>
<reference evidence="10" key="2">
    <citation type="submission" date="2013-07" db="EMBL/GenBank/DDBJ databases">
        <authorList>
            <person name="Morais-Silva F.O."/>
            <person name="Rezende A.M."/>
            <person name="Pimentel C."/>
            <person name="Resende D.M."/>
            <person name="Santos C.I."/>
            <person name="Clemente C."/>
            <person name="de Oliveira L.M."/>
            <person name="da Silva S.M."/>
            <person name="Costa D.A."/>
            <person name="Varela-Raposo A."/>
            <person name="Horacio E.C.A."/>
            <person name="Matos M."/>
            <person name="Flores O."/>
            <person name="Ruiz J.C."/>
            <person name="Rodrigues-Pousada C."/>
        </authorList>
    </citation>
    <scope>NUCLEOTIDE SEQUENCE [LARGE SCALE GENOMIC DNA]</scope>
    <source>
        <strain evidence="10">ATCC 19364 / DSM 1382 / NCIMB 9332 / VKM B-1759</strain>
    </source>
</reference>
<organism evidence="9 10">
    <name type="scientific">Megalodesulfovibrio gigas (strain ATCC 19364 / DSM 1382 / NCIMB 9332 / VKM B-1759)</name>
    <name type="common">Desulfovibrio gigas</name>
    <dbReference type="NCBI Taxonomy" id="1121448"/>
    <lineage>
        <taxon>Bacteria</taxon>
        <taxon>Pseudomonadati</taxon>
        <taxon>Thermodesulfobacteriota</taxon>
        <taxon>Desulfovibrionia</taxon>
        <taxon>Desulfovibrionales</taxon>
        <taxon>Desulfovibrionaceae</taxon>
        <taxon>Megalodesulfovibrio</taxon>
    </lineage>
</organism>
<dbReference type="OrthoDB" id="9783783at2"/>
<keyword evidence="4" id="KW-0677">Repeat</keyword>
<dbReference type="InterPro" id="IPR027417">
    <property type="entry name" value="P-loop_NTPase"/>
</dbReference>
<dbReference type="PANTHER" id="PTHR42926">
    <property type="match status" value="1"/>
</dbReference>
<dbReference type="InterPro" id="IPR003593">
    <property type="entry name" value="AAA+_ATPase"/>
</dbReference>
<dbReference type="RefSeq" id="WP_021761163.1">
    <property type="nucleotide sequence ID" value="NC_022444.1"/>
</dbReference>
<dbReference type="GO" id="GO:0016787">
    <property type="term" value="F:hydrolase activity"/>
    <property type="evidence" value="ECO:0007669"/>
    <property type="project" value="UniProtKB-KW"/>
</dbReference>
<feature type="domain" description="KaiC" evidence="8">
    <location>
        <begin position="15"/>
        <end position="254"/>
    </location>
</feature>
<sequence>MAIDPSPIAGETTLSKCLTGIQGLDEITGGGLPKGRPILVCGGPGCGKTLLGMEFLVRGAREFGEHGVFVTFEERPEELAQNVATFGWNLKELETKGKLVIEHIRVERSEIEETGEYDLEGLFIRLGAAVAAVGAKRIVLDTVESLFAALPNELILRAELRRLFGWCKDKGLTAIITGERGDKTLTRHGLEEYVSDCVVDLNIRVKDDIATRRLRIVKYRGSMHCTNEYPFLIGSEGFSVMPITSISLDYATSNERVLTGVERLDAMLDGRGYYQGSSILISGSAGTGKSSLAAALAKSTCSLGGKCLYFAFEEPVSQIIRNMDSIGMDLGKWMDAGLLRFHASRPTSHGMEMHLLTMYHLVREFKPQVVIIDPISNLSSVGNEDEVKSLLTRFVDFLKGRGVTTLFTDLTSGMSMGEYTEVAISSLMDTWILLRNIETNGERNRALFVLKSRGMEHSNQVRELILSSQGLDLADVYLGTEGVLMGSARATQEAREREDSLRRVQELKNQKRTLLAKRVSLESQIASIRQELVSMEAEMEAVEAAGKAQLEAVAMYRDEMARIRKAD</sequence>
<dbReference type="GO" id="GO:0005524">
    <property type="term" value="F:ATP binding"/>
    <property type="evidence" value="ECO:0007669"/>
    <property type="project" value="InterPro"/>
</dbReference>
<dbReference type="NCBIfam" id="NF006799">
    <property type="entry name" value="PRK09302.1"/>
    <property type="match status" value="1"/>
</dbReference>
<evidence type="ECO:0000256" key="4">
    <source>
        <dbReference type="ARBA" id="ARBA00022737"/>
    </source>
</evidence>
<gene>
    <name evidence="9" type="ORF">DGI_2435</name>
</gene>
<evidence type="ECO:0000259" key="8">
    <source>
        <dbReference type="PROSITE" id="PS51146"/>
    </source>
</evidence>